<evidence type="ECO:0000313" key="1">
    <source>
        <dbReference type="EMBL" id="SEK61616.1"/>
    </source>
</evidence>
<dbReference type="AlphaFoldDB" id="A0A1H7IGI3"/>
<reference evidence="2" key="1">
    <citation type="submission" date="2016-10" db="EMBL/GenBank/DDBJ databases">
        <authorList>
            <person name="Varghese N."/>
            <person name="Submissions S."/>
        </authorList>
    </citation>
    <scope>NUCLEOTIDE SEQUENCE [LARGE SCALE GENOMIC DNA]</scope>
    <source>
        <strain evidence="2">DSM 18733</strain>
    </source>
</reference>
<keyword evidence="2" id="KW-1185">Reference proteome</keyword>
<evidence type="ECO:0000313" key="2">
    <source>
        <dbReference type="Proteomes" id="UP000199421"/>
    </source>
</evidence>
<dbReference type="Proteomes" id="UP000199421">
    <property type="component" value="Unassembled WGS sequence"/>
</dbReference>
<gene>
    <name evidence="1" type="ORF">SAMN05661044_00697</name>
</gene>
<accession>A0A1H7IGI3</accession>
<name>A0A1H7IGI3_OLID1</name>
<protein>
    <submittedName>
        <fullName evidence="1">Uncharacterized protein</fullName>
    </submittedName>
</protein>
<dbReference type="EMBL" id="FOAF01000001">
    <property type="protein sequence ID" value="SEK61616.1"/>
    <property type="molecule type" value="Genomic_DNA"/>
</dbReference>
<proteinExistence type="predicted"/>
<sequence>MKKIRILLSIMAFFTGLGVVYSYKLRVEQTFFKPGANNICNVATVRALRTANCLIEPATTTRLHTTHLTTTCPVICVTASL</sequence>
<organism evidence="1 2">
    <name type="scientific">Olivibacter domesticus</name>
    <name type="common">Pseudosphingobacterium domesticum</name>
    <dbReference type="NCBI Taxonomy" id="407022"/>
    <lineage>
        <taxon>Bacteria</taxon>
        <taxon>Pseudomonadati</taxon>
        <taxon>Bacteroidota</taxon>
        <taxon>Sphingobacteriia</taxon>
        <taxon>Sphingobacteriales</taxon>
        <taxon>Sphingobacteriaceae</taxon>
        <taxon>Olivibacter</taxon>
    </lineage>
</organism>